<evidence type="ECO:0008006" key="4">
    <source>
        <dbReference type="Google" id="ProtNLM"/>
    </source>
</evidence>
<accession>A0A7L5BXH7</accession>
<dbReference type="RefSeq" id="WP_165094342.1">
    <property type="nucleotide sequence ID" value="NZ_CP049056.1"/>
</dbReference>
<dbReference type="AlphaFoldDB" id="A0A7L5BXH7"/>
<keyword evidence="1" id="KW-0812">Transmembrane</keyword>
<sequence>MAERSPRPILFANMAVLIGFGWLAILVGLTPVDARASALPSPDLLFCVAAFLAIRRPDATPAILVITLGLVRDLISGGPVGLGALTLWAGVEYLRFHRDRLLRSPMVEMGGVAATILSITVVQLGVLLLVLTPSPPLVVLGAGAFATLCAYGVVALVLRYLFRIRPESVENPKLIGRAARAR</sequence>
<name>A0A7L5BXH7_9RHOB</name>
<protein>
    <recommendedName>
        <fullName evidence="4">Rod shape-determining protein MreD</fullName>
    </recommendedName>
</protein>
<feature type="transmembrane region" description="Helical" evidence="1">
    <location>
        <begin position="62"/>
        <end position="88"/>
    </location>
</feature>
<evidence type="ECO:0000256" key="1">
    <source>
        <dbReference type="SAM" id="Phobius"/>
    </source>
</evidence>
<evidence type="ECO:0000313" key="2">
    <source>
        <dbReference type="EMBL" id="QIE54299.1"/>
    </source>
</evidence>
<keyword evidence="3" id="KW-1185">Reference proteome</keyword>
<dbReference type="KEGG" id="hdh:G5B40_01865"/>
<reference evidence="2 3" key="1">
    <citation type="submission" date="2020-02" db="EMBL/GenBank/DDBJ databases">
        <title>complete genome sequence of Rhodobacteraceae bacterium.</title>
        <authorList>
            <person name="Park J."/>
            <person name="Kim Y.-S."/>
            <person name="Kim K.-H."/>
        </authorList>
    </citation>
    <scope>NUCLEOTIDE SEQUENCE [LARGE SCALE GENOMIC DNA]</scope>
    <source>
        <strain evidence="2 3">RR4-56</strain>
    </source>
</reference>
<keyword evidence="1" id="KW-0472">Membrane</keyword>
<feature type="transmembrane region" description="Helical" evidence="1">
    <location>
        <begin position="109"/>
        <end position="131"/>
    </location>
</feature>
<proteinExistence type="predicted"/>
<evidence type="ECO:0000313" key="3">
    <source>
        <dbReference type="Proteomes" id="UP000503336"/>
    </source>
</evidence>
<keyword evidence="1" id="KW-1133">Transmembrane helix</keyword>
<dbReference type="Proteomes" id="UP000503336">
    <property type="component" value="Chromosome"/>
</dbReference>
<dbReference type="EMBL" id="CP049056">
    <property type="protein sequence ID" value="QIE54299.1"/>
    <property type="molecule type" value="Genomic_DNA"/>
</dbReference>
<gene>
    <name evidence="2" type="ORF">G5B40_01865</name>
</gene>
<organism evidence="2 3">
    <name type="scientific">Pikeienuella piscinae</name>
    <dbReference type="NCBI Taxonomy" id="2748098"/>
    <lineage>
        <taxon>Bacteria</taxon>
        <taxon>Pseudomonadati</taxon>
        <taxon>Pseudomonadota</taxon>
        <taxon>Alphaproteobacteria</taxon>
        <taxon>Rhodobacterales</taxon>
        <taxon>Paracoccaceae</taxon>
        <taxon>Pikeienuella</taxon>
    </lineage>
</organism>
<feature type="transmembrane region" description="Helical" evidence="1">
    <location>
        <begin position="137"/>
        <end position="162"/>
    </location>
</feature>